<evidence type="ECO:0000259" key="2">
    <source>
        <dbReference type="Pfam" id="PF20250"/>
    </source>
</evidence>
<evidence type="ECO:0000313" key="4">
    <source>
        <dbReference type="Proteomes" id="UP000199058"/>
    </source>
</evidence>
<dbReference type="Pfam" id="PF20250">
    <property type="entry name" value="FapA_N"/>
    <property type="match status" value="1"/>
</dbReference>
<dbReference type="InterPro" id="IPR046866">
    <property type="entry name" value="FapA_N"/>
</dbReference>
<dbReference type="AlphaFoldDB" id="A0A1I1IZL2"/>
<feature type="domain" description="Flagellar Assembly Protein A N-terminal region" evidence="2">
    <location>
        <begin position="101"/>
        <end position="279"/>
    </location>
</feature>
<keyword evidence="1" id="KW-0175">Coiled coil</keyword>
<reference evidence="3 4" key="1">
    <citation type="submission" date="2016-10" db="EMBL/GenBank/DDBJ databases">
        <authorList>
            <person name="de Groot N.N."/>
        </authorList>
    </citation>
    <scope>NUCLEOTIDE SEQUENCE [LARGE SCALE GENOMIC DNA]</scope>
    <source>
        <strain evidence="3 4">DSM 18438</strain>
    </source>
</reference>
<accession>A0A1I1IZL2</accession>
<dbReference type="PANTHER" id="PTHR38032:SF1">
    <property type="entry name" value="RNA-BINDING PROTEIN KHPB N-TERMINAL DOMAIN-CONTAINING PROTEIN"/>
    <property type="match status" value="1"/>
</dbReference>
<name>A0A1I1IZL2_9GAMM</name>
<dbReference type="RefSeq" id="WP_091964479.1">
    <property type="nucleotide sequence ID" value="NZ_FOLH01000005.1"/>
</dbReference>
<evidence type="ECO:0000256" key="1">
    <source>
        <dbReference type="SAM" id="Coils"/>
    </source>
</evidence>
<dbReference type="OrthoDB" id="5807941at2"/>
<dbReference type="Pfam" id="PF03961">
    <property type="entry name" value="FapA"/>
    <property type="match status" value="1"/>
</dbReference>
<keyword evidence="4" id="KW-1185">Reference proteome</keyword>
<dbReference type="InterPro" id="IPR046865">
    <property type="entry name" value="FapA_b_solenoid"/>
</dbReference>
<gene>
    <name evidence="3" type="ORF">SAMN05660443_2591</name>
</gene>
<dbReference type="STRING" id="1122252.SAMN05660443_2591"/>
<protein>
    <recommendedName>
        <fullName evidence="2">Flagellar Assembly Protein A N-terminal region domain-containing protein</fullName>
    </recommendedName>
</protein>
<dbReference type="Proteomes" id="UP000199058">
    <property type="component" value="Unassembled WGS sequence"/>
</dbReference>
<proteinExistence type="predicted"/>
<organism evidence="3 4">
    <name type="scientific">Marinospirillum celere</name>
    <dbReference type="NCBI Taxonomy" id="1122252"/>
    <lineage>
        <taxon>Bacteria</taxon>
        <taxon>Pseudomonadati</taxon>
        <taxon>Pseudomonadota</taxon>
        <taxon>Gammaproteobacteria</taxon>
        <taxon>Oceanospirillales</taxon>
        <taxon>Oceanospirillaceae</taxon>
        <taxon>Marinospirillum</taxon>
    </lineage>
</organism>
<feature type="coiled-coil region" evidence="1">
    <location>
        <begin position="440"/>
        <end position="510"/>
    </location>
</feature>
<sequence length="560" mass="61942">MVEKSNEQQSSPEQLPSALDLGFVFQLHEDTNELWISFDPIDTSRELTKEQFQRLVEEAGYTTDNFPLLAPNVSILLGSVRRRESKDICISIPVDGRAEVFFSPNKLLAGMVIYGAEGRGKLVDRPMIDQAIKKARITHGLLEDALETLASEDLNRSLRNSGQVYCSVIAYGEALENGVDGHLELLIEDASDRRFQEDQHGTIDFLDRGEFPFIEENTPLMRRHPPTKGKPGCSVLGKTLRAKDGKDINFKLKDASVKTADDDENLLIAAGSGLPVISDKGVHLEQVLKIDKVDIETGHIRYRGSVEIKGDVRDGMQVIATGDIKIGGVVDAAFIKAGGHIECLGGVIGHTGSEYMTDKAALVAECSIQARFAHEALLQAKQEIIIGNQVMHSKLVAGTFIQVQGKGQVVGGSMQAVDLLEMNSSGAVSYTETHLEVGECAQLQETYTQLLSQLNRLEEQKYQLIELARKVRKAGAEELAKKKPQLIKAKEALQLRSAHLNKELTETEQQLKRYYASKIQINRRAYPGSQITVAGHQYEVNKELDKATFVLKEDKVQIQQ</sequence>
<evidence type="ECO:0000313" key="3">
    <source>
        <dbReference type="EMBL" id="SFC41605.1"/>
    </source>
</evidence>
<dbReference type="InterPro" id="IPR005646">
    <property type="entry name" value="FapA"/>
</dbReference>
<dbReference type="PANTHER" id="PTHR38032">
    <property type="entry name" value="POLYMERASE-RELATED"/>
    <property type="match status" value="1"/>
</dbReference>
<dbReference type="EMBL" id="FOLH01000005">
    <property type="protein sequence ID" value="SFC41605.1"/>
    <property type="molecule type" value="Genomic_DNA"/>
</dbReference>